<dbReference type="RefSeq" id="WP_012092511.1">
    <property type="nucleotide sequence ID" value="NC_009667.1"/>
</dbReference>
<sequence length="267" mass="29751">MNILIPMAGAGSRFSEAGYKTHKPIIPVSSRHRNAHVPMVVAAVEDLPVNVDADDTHLIFVVRDFHVRDGVCDVLRERFPRAQFITVDALTEGQASTCLLARSLINNDKPLLIAACDNGMDIAREVFAKAAQASEVIIFTFRHNEAVLAKPQAYGWIKAQDTRATGVSIKVPISQTPMEDHAVVGTFWFRRGSDFVAAADQMIAADDRINGEFYVDQVMDYLINAGRDVRVTEVARYHCWGTPSDYEAYENTLAYWSSFIQNEPWAS</sequence>
<dbReference type="SUPFAM" id="SSF53448">
    <property type="entry name" value="Nucleotide-diphospho-sugar transferases"/>
    <property type="match status" value="1"/>
</dbReference>
<dbReference type="Proteomes" id="UP000002301">
    <property type="component" value="Chromosome 1"/>
</dbReference>
<dbReference type="PATRIC" id="fig|439375.7.peg.2894"/>
<evidence type="ECO:0000313" key="1">
    <source>
        <dbReference type="EMBL" id="ABS15461.1"/>
    </source>
</evidence>
<dbReference type="EMBL" id="CP000758">
    <property type="protein sequence ID" value="ABS15461.1"/>
    <property type="molecule type" value="Genomic_DNA"/>
</dbReference>
<dbReference type="KEGG" id="oan:Oant_2751"/>
<dbReference type="STRING" id="439375.Oant_2751"/>
<organism evidence="1 2">
    <name type="scientific">Brucella anthropi (strain ATCC 49188 / DSM 6882 / CCUG 24695 / JCM 21032 / LMG 3331 / NBRC 15819 / NCTC 12168 / Alc 37)</name>
    <name type="common">Ochrobactrum anthropi</name>
    <dbReference type="NCBI Taxonomy" id="439375"/>
    <lineage>
        <taxon>Bacteria</taxon>
        <taxon>Pseudomonadati</taxon>
        <taxon>Pseudomonadota</taxon>
        <taxon>Alphaproteobacteria</taxon>
        <taxon>Hyphomicrobiales</taxon>
        <taxon>Brucellaceae</taxon>
        <taxon>Brucella/Ochrobactrum group</taxon>
        <taxon>Brucella</taxon>
    </lineage>
</organism>
<dbReference type="eggNOG" id="COG1209">
    <property type="taxonomic scope" value="Bacteria"/>
</dbReference>
<name>A6X2K7_BRUA4</name>
<dbReference type="AlphaFoldDB" id="A6X2K7"/>
<accession>A6X2K7</accession>
<proteinExistence type="predicted"/>
<keyword evidence="2" id="KW-1185">Reference proteome</keyword>
<dbReference type="HOGENOM" id="CLU_065567_2_0_5"/>
<dbReference type="Gene3D" id="3.90.550.10">
    <property type="entry name" value="Spore Coat Polysaccharide Biosynthesis Protein SpsA, Chain A"/>
    <property type="match status" value="1"/>
</dbReference>
<protein>
    <recommendedName>
        <fullName evidence="3">Nucleotidyltransferase</fullName>
    </recommendedName>
</protein>
<dbReference type="InterPro" id="IPR029044">
    <property type="entry name" value="Nucleotide-diphossugar_trans"/>
</dbReference>
<gene>
    <name evidence="1" type="ordered locus">Oant_2751</name>
</gene>
<evidence type="ECO:0008006" key="3">
    <source>
        <dbReference type="Google" id="ProtNLM"/>
    </source>
</evidence>
<evidence type="ECO:0000313" key="2">
    <source>
        <dbReference type="Proteomes" id="UP000002301"/>
    </source>
</evidence>
<reference evidence="1 2" key="1">
    <citation type="journal article" date="2011" name="J. Bacteriol.">
        <title>Genome of Ochrobactrum anthropi ATCC 49188 T, a versatile opportunistic pathogen and symbiont of several eukaryotic hosts.</title>
        <authorList>
            <person name="Chain P.S."/>
            <person name="Lang D.M."/>
            <person name="Comerci D.J."/>
            <person name="Malfatti S.A."/>
            <person name="Vergez L.M."/>
            <person name="Shin M."/>
            <person name="Ugalde R.A."/>
            <person name="Garcia E."/>
            <person name="Tolmasky M.E."/>
        </authorList>
    </citation>
    <scope>NUCLEOTIDE SEQUENCE [LARGE SCALE GENOMIC DNA]</scope>
    <source>
        <strain evidence="2">ATCC 49188 / DSM 6882 / CCUG 24695 / JCM 21032 / LMG 3331 / NBRC 15819 / NCTC 12168 / Alc 37</strain>
    </source>
</reference>